<protein>
    <submittedName>
        <fullName evidence="2">Uncharacterized protein</fullName>
    </submittedName>
</protein>
<dbReference type="EMBL" id="JAAGRQ010000059">
    <property type="protein sequence ID" value="NDY57717.1"/>
    <property type="molecule type" value="Genomic_DNA"/>
</dbReference>
<proteinExistence type="predicted"/>
<keyword evidence="3" id="KW-1185">Reference proteome</keyword>
<name>A0A7K3NNM2_9BACT</name>
<dbReference type="AlphaFoldDB" id="A0A7K3NNM2"/>
<keyword evidence="1" id="KW-0812">Transmembrane</keyword>
<keyword evidence="1" id="KW-1133">Transmembrane helix</keyword>
<keyword evidence="1" id="KW-0472">Membrane</keyword>
<dbReference type="Proteomes" id="UP000469724">
    <property type="component" value="Unassembled WGS sequence"/>
</dbReference>
<feature type="transmembrane region" description="Helical" evidence="1">
    <location>
        <begin position="6"/>
        <end position="25"/>
    </location>
</feature>
<sequence length="130" mass="15103">MRIRNSIALAVVVLLLFVSGIFYHLRYGRHDTFMSNFLAWKHESRSGGRDVGDRRPPQTIPLSARYVDKAAPDVAIFVSTPEFRKAPLDIRRMKLLEFFTLKVADRDFMLLSDADKKKVLDLFMQRYLVP</sequence>
<evidence type="ECO:0000256" key="1">
    <source>
        <dbReference type="SAM" id="Phobius"/>
    </source>
</evidence>
<evidence type="ECO:0000313" key="2">
    <source>
        <dbReference type="EMBL" id="NDY57717.1"/>
    </source>
</evidence>
<reference evidence="2 3" key="1">
    <citation type="submission" date="2020-02" db="EMBL/GenBank/DDBJ databases">
        <title>Comparative genomics of sulfur disproportionating microorganisms.</title>
        <authorList>
            <person name="Ward L.M."/>
            <person name="Bertran E."/>
            <person name="Johnston D.T."/>
        </authorList>
    </citation>
    <scope>NUCLEOTIDE SEQUENCE [LARGE SCALE GENOMIC DNA]</scope>
    <source>
        <strain evidence="2 3">DSM 3696</strain>
    </source>
</reference>
<dbReference type="RefSeq" id="WP_163302801.1">
    <property type="nucleotide sequence ID" value="NZ_JAAGRQ010000059.1"/>
</dbReference>
<evidence type="ECO:0000313" key="3">
    <source>
        <dbReference type="Proteomes" id="UP000469724"/>
    </source>
</evidence>
<organism evidence="2 3">
    <name type="scientific">Desulfolutivibrio sulfodismutans</name>
    <dbReference type="NCBI Taxonomy" id="63561"/>
    <lineage>
        <taxon>Bacteria</taxon>
        <taxon>Pseudomonadati</taxon>
        <taxon>Thermodesulfobacteriota</taxon>
        <taxon>Desulfovibrionia</taxon>
        <taxon>Desulfovibrionales</taxon>
        <taxon>Desulfovibrionaceae</taxon>
        <taxon>Desulfolutivibrio</taxon>
    </lineage>
</organism>
<accession>A0A7K3NNM2</accession>
<comment type="caution">
    <text evidence="2">The sequence shown here is derived from an EMBL/GenBank/DDBJ whole genome shotgun (WGS) entry which is preliminary data.</text>
</comment>
<gene>
    <name evidence="2" type="ORF">G3N56_13350</name>
</gene>